<dbReference type="AlphaFoldDB" id="A0A383V488"/>
<dbReference type="GO" id="GO:0005576">
    <property type="term" value="C:extracellular region"/>
    <property type="evidence" value="ECO:0007669"/>
    <property type="project" value="InterPro"/>
</dbReference>
<feature type="domain" description="Bulb-type lectin" evidence="3">
    <location>
        <begin position="308"/>
        <end position="448"/>
    </location>
</feature>
<evidence type="ECO:0000259" key="3">
    <source>
        <dbReference type="PROSITE" id="PS50927"/>
    </source>
</evidence>
<keyword evidence="5" id="KW-1185">Reference proteome</keyword>
<dbReference type="InterPro" id="IPR001283">
    <property type="entry name" value="CRISP-related"/>
</dbReference>
<organism evidence="4 5">
    <name type="scientific">Tetradesmus obliquus</name>
    <name type="common">Green alga</name>
    <name type="synonym">Acutodesmus obliquus</name>
    <dbReference type="NCBI Taxonomy" id="3088"/>
    <lineage>
        <taxon>Eukaryota</taxon>
        <taxon>Viridiplantae</taxon>
        <taxon>Chlorophyta</taxon>
        <taxon>core chlorophytes</taxon>
        <taxon>Chlorophyceae</taxon>
        <taxon>CS clade</taxon>
        <taxon>Sphaeropleales</taxon>
        <taxon>Scenedesmaceae</taxon>
        <taxon>Tetradesmus</taxon>
    </lineage>
</organism>
<dbReference type="PROSITE" id="PS50927">
    <property type="entry name" value="BULB_LECTIN"/>
    <property type="match status" value="1"/>
</dbReference>
<dbReference type="EMBL" id="FNXT01000067">
    <property type="protein sequence ID" value="SZX60437.1"/>
    <property type="molecule type" value="Genomic_DNA"/>
</dbReference>
<dbReference type="InterPro" id="IPR034113">
    <property type="entry name" value="SCP_GAPR1-like"/>
</dbReference>
<dbReference type="PRINTS" id="PR00837">
    <property type="entry name" value="V5TPXLIKE"/>
</dbReference>
<feature type="signal peptide" evidence="2">
    <location>
        <begin position="1"/>
        <end position="23"/>
    </location>
</feature>
<dbReference type="Gene3D" id="2.90.10.10">
    <property type="entry name" value="Bulb-type lectin domain"/>
    <property type="match status" value="1"/>
</dbReference>
<evidence type="ECO:0000256" key="1">
    <source>
        <dbReference type="SAM" id="MobiDB-lite"/>
    </source>
</evidence>
<dbReference type="InterPro" id="IPR001480">
    <property type="entry name" value="Bulb-type_lectin_dom"/>
</dbReference>
<feature type="compositionally biased region" description="Pro residues" evidence="1">
    <location>
        <begin position="259"/>
        <end position="300"/>
    </location>
</feature>
<dbReference type="InterPro" id="IPR018244">
    <property type="entry name" value="Allrgn_V5/Tpx1_CS"/>
</dbReference>
<dbReference type="SUPFAM" id="SSF55797">
    <property type="entry name" value="PR-1-like"/>
    <property type="match status" value="1"/>
</dbReference>
<evidence type="ECO:0000313" key="4">
    <source>
        <dbReference type="EMBL" id="SZX60437.1"/>
    </source>
</evidence>
<gene>
    <name evidence="4" type="ORF">BQ4739_LOCUS983</name>
</gene>
<keyword evidence="2" id="KW-0732">Signal</keyword>
<dbReference type="PANTHER" id="PTHR10334">
    <property type="entry name" value="CYSTEINE-RICH SECRETORY PROTEIN-RELATED"/>
    <property type="match status" value="1"/>
</dbReference>
<dbReference type="InterPro" id="IPR036426">
    <property type="entry name" value="Bulb-type_lectin_dom_sf"/>
</dbReference>
<dbReference type="PROSITE" id="PS01010">
    <property type="entry name" value="CRISP_2"/>
    <property type="match status" value="1"/>
</dbReference>
<sequence length="448" mass="47202">MFCAARRLAVLLLLASAALSASARPSRRAVLQDGPVPLPAAAAAAAASPAGVKTIVNNLRMISQEESNRAVAALDASIAAAAADSDTTVSISRASAMTPQQNQAALDTHNKYRAWHQVGALAWSDVVATAAMDYASRCIWQHDPNNQAYGENLYATTDKDGDLAGFLQAAVDGWYSEVTNCNFAQPEGCFNSGAGHLTQLIWKGSNLLGCAAVKCNSLQGLSDWTEGGTIVVCRYNPPGNVWGKFTENIFPRSGSNPTSPQPPTQPPTTPTPSPSPELPQNPPPQNPSPSPNPSSPPPAGAPRNFQLGAAMQAGWFISSGSGCMSSSNKQYRVCITGAGNVTVQQMKPRQVLWASNTKVRRAAEVPAMLWLNDDNVLSVVGKSFSNLGFSTAACPWCARSKSALVMQDDGNLVLYGSSTLISSRYAIRVDGRVLWQTGTGVPAGSKRN</sequence>
<dbReference type="Proteomes" id="UP000256970">
    <property type="component" value="Unassembled WGS sequence"/>
</dbReference>
<name>A0A383V488_TETOB</name>
<protein>
    <recommendedName>
        <fullName evidence="3">Bulb-type lectin domain-containing protein</fullName>
    </recommendedName>
</protein>
<dbReference type="SUPFAM" id="SSF51110">
    <property type="entry name" value="alpha-D-mannose-specific plant lectins"/>
    <property type="match status" value="1"/>
</dbReference>
<feature type="chain" id="PRO_5017086820" description="Bulb-type lectin domain-containing protein" evidence="2">
    <location>
        <begin position="24"/>
        <end position="448"/>
    </location>
</feature>
<proteinExistence type="predicted"/>
<dbReference type="Pfam" id="PF00188">
    <property type="entry name" value="CAP"/>
    <property type="match status" value="1"/>
</dbReference>
<dbReference type="Gene3D" id="3.40.33.10">
    <property type="entry name" value="CAP"/>
    <property type="match status" value="1"/>
</dbReference>
<dbReference type="SMART" id="SM00198">
    <property type="entry name" value="SCP"/>
    <property type="match status" value="1"/>
</dbReference>
<reference evidence="4 5" key="1">
    <citation type="submission" date="2016-10" db="EMBL/GenBank/DDBJ databases">
        <authorList>
            <person name="Cai Z."/>
        </authorList>
    </citation>
    <scope>NUCLEOTIDE SEQUENCE [LARGE SCALE GENOMIC DNA]</scope>
</reference>
<dbReference type="InterPro" id="IPR014044">
    <property type="entry name" value="CAP_dom"/>
</dbReference>
<evidence type="ECO:0000256" key="2">
    <source>
        <dbReference type="SAM" id="SignalP"/>
    </source>
</evidence>
<dbReference type="STRING" id="3088.A0A383V488"/>
<evidence type="ECO:0000313" key="5">
    <source>
        <dbReference type="Proteomes" id="UP000256970"/>
    </source>
</evidence>
<accession>A0A383V488</accession>
<dbReference type="InterPro" id="IPR035940">
    <property type="entry name" value="CAP_sf"/>
</dbReference>
<feature type="region of interest" description="Disordered" evidence="1">
    <location>
        <begin position="246"/>
        <end position="304"/>
    </location>
</feature>
<dbReference type="CDD" id="cd05382">
    <property type="entry name" value="CAP_GAPR1-like"/>
    <property type="match status" value="1"/>
</dbReference>